<evidence type="ECO:0000256" key="1">
    <source>
        <dbReference type="SAM" id="MobiDB-lite"/>
    </source>
</evidence>
<evidence type="ECO:0008006" key="4">
    <source>
        <dbReference type="Google" id="ProtNLM"/>
    </source>
</evidence>
<gene>
    <name evidence="2" type="ORF">O7A60_04850</name>
</gene>
<proteinExistence type="predicted"/>
<accession>A0ABU8KSM4</accession>
<keyword evidence="3" id="KW-1185">Reference proteome</keyword>
<organism evidence="2 3">
    <name type="scientific">Mesorhizobium salmacidum</name>
    <dbReference type="NCBI Taxonomy" id="3015171"/>
    <lineage>
        <taxon>Bacteria</taxon>
        <taxon>Pseudomonadati</taxon>
        <taxon>Pseudomonadota</taxon>
        <taxon>Alphaproteobacteria</taxon>
        <taxon>Hyphomicrobiales</taxon>
        <taxon>Phyllobacteriaceae</taxon>
        <taxon>Mesorhizobium</taxon>
    </lineage>
</organism>
<dbReference type="RefSeq" id="WP_337105269.1">
    <property type="nucleotide sequence ID" value="NZ_JAPYKS010000003.1"/>
</dbReference>
<evidence type="ECO:0000313" key="2">
    <source>
        <dbReference type="EMBL" id="MEI9408100.1"/>
    </source>
</evidence>
<name>A0ABU8KSM4_9HYPH</name>
<dbReference type="EMBL" id="JAPYKS010000003">
    <property type="protein sequence ID" value="MEI9408100.1"/>
    <property type="molecule type" value="Genomic_DNA"/>
</dbReference>
<reference evidence="2 3" key="1">
    <citation type="submission" date="2022-12" db="EMBL/GenBank/DDBJ databases">
        <authorList>
            <person name="Muema E."/>
        </authorList>
    </citation>
    <scope>NUCLEOTIDE SEQUENCE [LARGE SCALE GENOMIC DNA]</scope>
    <source>
        <strain evidence="3">1326</strain>
    </source>
</reference>
<protein>
    <recommendedName>
        <fullName evidence="4">Fibronectin type III domain-containing protein</fullName>
    </recommendedName>
</protein>
<feature type="region of interest" description="Disordered" evidence="1">
    <location>
        <begin position="241"/>
        <end position="263"/>
    </location>
</feature>
<evidence type="ECO:0000313" key="3">
    <source>
        <dbReference type="Proteomes" id="UP001387293"/>
    </source>
</evidence>
<sequence>MAGSLVNHVRTAALLLFAAEFWKRLAVGLKVLFATIRMLLCRLAKRQRLPGPAQNDCCIQLPPDIYKRADPLLYAQYYLMAQGLAVTWDNPDIDIFDGAAPVTGALQPSRTYRVRVRVWNGSYDAPAVGVGVALSYLSFGAQTVSRPIANLAVNLGAKGTIDCPAYAEFSWTTPATGGHYCLQAQLSWGDDANPGNNLGQKNVNIAEMRSSAKFSFSVRNEASVVRRFQIEADCYGLPKLQPCTPPRGQGRDERTDTPQPRLAESKARWAKALEEQAYGRFPVPDDWSVRIVPRTLSLQPRQITEITVEIEPRDAAFRGSRAFNVHVFTIGESGSRTMTGGVTLIATKG</sequence>
<comment type="caution">
    <text evidence="2">The sequence shown here is derived from an EMBL/GenBank/DDBJ whole genome shotgun (WGS) entry which is preliminary data.</text>
</comment>
<dbReference type="Proteomes" id="UP001387293">
    <property type="component" value="Unassembled WGS sequence"/>
</dbReference>